<evidence type="ECO:0000256" key="1">
    <source>
        <dbReference type="SAM" id="SignalP"/>
    </source>
</evidence>
<protein>
    <recommendedName>
        <fullName evidence="4">Lipoprotein</fullName>
    </recommendedName>
</protein>
<dbReference type="EMBL" id="LODL01000040">
    <property type="protein sequence ID" value="KXB29008.1"/>
    <property type="molecule type" value="Genomic_DNA"/>
</dbReference>
<organism evidence="2 3">
    <name type="scientific">Dechloromonas denitrificans</name>
    <dbReference type="NCBI Taxonomy" id="281362"/>
    <lineage>
        <taxon>Bacteria</taxon>
        <taxon>Pseudomonadati</taxon>
        <taxon>Pseudomonadota</taxon>
        <taxon>Betaproteobacteria</taxon>
        <taxon>Rhodocyclales</taxon>
        <taxon>Azonexaceae</taxon>
        <taxon>Dechloromonas</taxon>
    </lineage>
</organism>
<dbReference type="STRING" id="281362.AT959_19500"/>
<accession>A0A133XDJ3</accession>
<evidence type="ECO:0000313" key="3">
    <source>
        <dbReference type="Proteomes" id="UP000070186"/>
    </source>
</evidence>
<dbReference type="RefSeq" id="WP_066887133.1">
    <property type="nucleotide sequence ID" value="NZ_LODL01000040.1"/>
</dbReference>
<dbReference type="AlphaFoldDB" id="A0A133XDJ3"/>
<sequence>MKVAEFSKLLLTALALAGCATDAWRPERNFDVALEQVRVQCWGLRLGAVSINRLMPNATTTDPYFLDVTSRYYHGKISEQSYVTALQGSYAAPADSPGIRCILEQMPKRNADSAPTQGNAE</sequence>
<dbReference type="PROSITE" id="PS51257">
    <property type="entry name" value="PROKAR_LIPOPROTEIN"/>
    <property type="match status" value="1"/>
</dbReference>
<dbReference type="Proteomes" id="UP000070186">
    <property type="component" value="Unassembled WGS sequence"/>
</dbReference>
<keyword evidence="1" id="KW-0732">Signal</keyword>
<evidence type="ECO:0000313" key="2">
    <source>
        <dbReference type="EMBL" id="KXB29008.1"/>
    </source>
</evidence>
<feature type="chain" id="PRO_5007459527" description="Lipoprotein" evidence="1">
    <location>
        <begin position="18"/>
        <end position="121"/>
    </location>
</feature>
<reference evidence="2 3" key="1">
    <citation type="submission" date="2015-12" db="EMBL/GenBank/DDBJ databases">
        <title>Nitrous oxide reduction kinetics distinguish bacteria harboring typical versus atypical NosZ.</title>
        <authorList>
            <person name="Yoon S."/>
            <person name="Nissen S."/>
            <person name="Park D."/>
            <person name="Sanford R.A."/>
            <person name="Loeffler F.E."/>
        </authorList>
    </citation>
    <scope>NUCLEOTIDE SEQUENCE [LARGE SCALE GENOMIC DNA]</scope>
    <source>
        <strain evidence="2 3">ATCC BAA-841</strain>
    </source>
</reference>
<keyword evidence="3" id="KW-1185">Reference proteome</keyword>
<name>A0A133XDJ3_9RHOO</name>
<feature type="signal peptide" evidence="1">
    <location>
        <begin position="1"/>
        <end position="17"/>
    </location>
</feature>
<evidence type="ECO:0008006" key="4">
    <source>
        <dbReference type="Google" id="ProtNLM"/>
    </source>
</evidence>
<gene>
    <name evidence="2" type="ORF">AT959_19500</name>
</gene>
<comment type="caution">
    <text evidence="2">The sequence shown here is derived from an EMBL/GenBank/DDBJ whole genome shotgun (WGS) entry which is preliminary data.</text>
</comment>
<proteinExistence type="predicted"/>